<keyword evidence="1" id="KW-0645">Protease</keyword>
<dbReference type="Pfam" id="PF20582">
    <property type="entry name" value="UPF0758_N"/>
    <property type="match status" value="1"/>
</dbReference>
<name>A0A2T0WV67_9BACT</name>
<gene>
    <name evidence="8" type="ORF">CLW00_101248</name>
</gene>
<dbReference type="GO" id="GO:0008237">
    <property type="term" value="F:metallopeptidase activity"/>
    <property type="evidence" value="ECO:0007669"/>
    <property type="project" value="UniProtKB-KW"/>
</dbReference>
<comment type="caution">
    <text evidence="8">The sequence shown here is derived from an EMBL/GenBank/DDBJ whole genome shotgun (WGS) entry which is preliminary data.</text>
</comment>
<proteinExistence type="inferred from homology"/>
<dbReference type="InterPro" id="IPR001405">
    <property type="entry name" value="UPF0758"/>
</dbReference>
<dbReference type="PROSITE" id="PS01302">
    <property type="entry name" value="UPF0758"/>
    <property type="match status" value="1"/>
</dbReference>
<dbReference type="GO" id="GO:0046872">
    <property type="term" value="F:metal ion binding"/>
    <property type="evidence" value="ECO:0007669"/>
    <property type="project" value="UniProtKB-KW"/>
</dbReference>
<keyword evidence="3" id="KW-0378">Hydrolase</keyword>
<dbReference type="Gene3D" id="3.40.140.10">
    <property type="entry name" value="Cytidine Deaminase, domain 2"/>
    <property type="match status" value="1"/>
</dbReference>
<dbReference type="Proteomes" id="UP000238157">
    <property type="component" value="Unassembled WGS sequence"/>
</dbReference>
<dbReference type="PROSITE" id="PS50249">
    <property type="entry name" value="MPN"/>
    <property type="match status" value="1"/>
</dbReference>
<evidence type="ECO:0000256" key="3">
    <source>
        <dbReference type="ARBA" id="ARBA00022801"/>
    </source>
</evidence>
<dbReference type="GO" id="GO:0006508">
    <property type="term" value="P:proteolysis"/>
    <property type="evidence" value="ECO:0007669"/>
    <property type="project" value="UniProtKB-KW"/>
</dbReference>
<dbReference type="InterPro" id="IPR025657">
    <property type="entry name" value="RadC_JAB"/>
</dbReference>
<dbReference type="PANTHER" id="PTHR30471:SF3">
    <property type="entry name" value="UPF0758 PROTEIN YEES-RELATED"/>
    <property type="match status" value="1"/>
</dbReference>
<organism evidence="8 9">
    <name type="scientific">Mongoliibacter ruber</name>
    <dbReference type="NCBI Taxonomy" id="1750599"/>
    <lineage>
        <taxon>Bacteria</taxon>
        <taxon>Pseudomonadati</taxon>
        <taxon>Bacteroidota</taxon>
        <taxon>Cytophagia</taxon>
        <taxon>Cytophagales</taxon>
        <taxon>Cyclobacteriaceae</taxon>
        <taxon>Mongoliibacter</taxon>
    </lineage>
</organism>
<dbReference type="Pfam" id="PF04002">
    <property type="entry name" value="RadC"/>
    <property type="match status" value="1"/>
</dbReference>
<accession>A0A2T0WV67</accession>
<dbReference type="InterPro" id="IPR020891">
    <property type="entry name" value="UPF0758_CS"/>
</dbReference>
<protein>
    <submittedName>
        <fullName evidence="8">DNA repair protein RadC</fullName>
    </submittedName>
</protein>
<dbReference type="AlphaFoldDB" id="A0A2T0WV67"/>
<reference evidence="8 9" key="1">
    <citation type="submission" date="2018-03" db="EMBL/GenBank/DDBJ databases">
        <title>Genomic Encyclopedia of Archaeal and Bacterial Type Strains, Phase II (KMG-II): from individual species to whole genera.</title>
        <authorList>
            <person name="Goeker M."/>
        </authorList>
    </citation>
    <scope>NUCLEOTIDE SEQUENCE [LARGE SCALE GENOMIC DNA]</scope>
    <source>
        <strain evidence="8 9">DSM 27929</strain>
    </source>
</reference>
<comment type="similarity">
    <text evidence="6">Belongs to the UPF0758 family.</text>
</comment>
<dbReference type="CDD" id="cd08071">
    <property type="entry name" value="MPN_DUF2466"/>
    <property type="match status" value="1"/>
</dbReference>
<evidence type="ECO:0000256" key="6">
    <source>
        <dbReference type="RuleBase" id="RU003797"/>
    </source>
</evidence>
<sequence length="221" mass="24873">MIMKRIDWNALNEPTATLYEKGRSALSDSELLSIIAQIEVPLAQRIFADCNYQISELARMGASNLLKYEGMGIAKASAIISALELGRRRKMEPPVKKVIVHSSASVFHYFKPFLQDEVVEHFYILLMKRNNEIMRHIKISSGGTSGTVADPKLIFKHALDHLASSIILVHNHPSGNLKPSEQDRRLTTRLKEVGKFLEVPVLDHVIFTDIAYFSFADEGLI</sequence>
<dbReference type="InterPro" id="IPR046778">
    <property type="entry name" value="UPF0758_N"/>
</dbReference>
<keyword evidence="2" id="KW-0479">Metal-binding</keyword>
<keyword evidence="9" id="KW-1185">Reference proteome</keyword>
<evidence type="ECO:0000259" key="7">
    <source>
        <dbReference type="PROSITE" id="PS50249"/>
    </source>
</evidence>
<evidence type="ECO:0000313" key="8">
    <source>
        <dbReference type="EMBL" id="PRY90585.1"/>
    </source>
</evidence>
<dbReference type="PANTHER" id="PTHR30471">
    <property type="entry name" value="DNA REPAIR PROTEIN RADC"/>
    <property type="match status" value="1"/>
</dbReference>
<keyword evidence="5" id="KW-0482">Metalloprotease</keyword>
<dbReference type="NCBIfam" id="TIGR00608">
    <property type="entry name" value="radc"/>
    <property type="match status" value="1"/>
</dbReference>
<keyword evidence="4" id="KW-0862">Zinc</keyword>
<evidence type="ECO:0000256" key="5">
    <source>
        <dbReference type="ARBA" id="ARBA00023049"/>
    </source>
</evidence>
<feature type="domain" description="MPN" evidence="7">
    <location>
        <begin position="98"/>
        <end position="221"/>
    </location>
</feature>
<evidence type="ECO:0000313" key="9">
    <source>
        <dbReference type="Proteomes" id="UP000238157"/>
    </source>
</evidence>
<dbReference type="EMBL" id="PVTR01000001">
    <property type="protein sequence ID" value="PRY90585.1"/>
    <property type="molecule type" value="Genomic_DNA"/>
</dbReference>
<evidence type="ECO:0000256" key="1">
    <source>
        <dbReference type="ARBA" id="ARBA00022670"/>
    </source>
</evidence>
<dbReference type="OrthoDB" id="837309at2"/>
<dbReference type="InterPro" id="IPR037518">
    <property type="entry name" value="MPN"/>
</dbReference>
<evidence type="ECO:0000256" key="2">
    <source>
        <dbReference type="ARBA" id="ARBA00022723"/>
    </source>
</evidence>
<evidence type="ECO:0000256" key="4">
    <source>
        <dbReference type="ARBA" id="ARBA00022833"/>
    </source>
</evidence>